<dbReference type="InterPro" id="IPR028228">
    <property type="entry name" value="Imm53"/>
</dbReference>
<organism evidence="2">
    <name type="scientific">Kitasatospora sp. CMC57</name>
    <dbReference type="NCBI Taxonomy" id="3231513"/>
    <lineage>
        <taxon>Bacteria</taxon>
        <taxon>Bacillati</taxon>
        <taxon>Actinomycetota</taxon>
        <taxon>Actinomycetes</taxon>
        <taxon>Kitasatosporales</taxon>
        <taxon>Streptomycetaceae</taxon>
        <taxon>Kitasatospora</taxon>
    </lineage>
</organism>
<gene>
    <name evidence="2" type="ORF">KCMC57_50080</name>
</gene>
<dbReference type="AlphaFoldDB" id="A0AB33KB85"/>
<evidence type="ECO:0000256" key="1">
    <source>
        <dbReference type="SAM" id="MobiDB-lite"/>
    </source>
</evidence>
<reference evidence="2" key="1">
    <citation type="submission" date="2024-07" db="EMBL/GenBank/DDBJ databases">
        <title>Complete genome sequences of cellulolytic bacteria, Kitasatospora sp. CMC57 and Streptomyces sp. CMC78, isolated from Japanese agricultural soil.</title>
        <authorList>
            <person name="Hashimoto T."/>
            <person name="Ito M."/>
            <person name="Iwamoto M."/>
            <person name="Fukahori D."/>
            <person name="Shoda T."/>
            <person name="Sakoda M."/>
            <person name="Morohoshi T."/>
            <person name="Mitsuboshi M."/>
            <person name="Nishizawa T."/>
        </authorList>
    </citation>
    <scope>NUCLEOTIDE SEQUENCE</scope>
    <source>
        <strain evidence="2">CMC57</strain>
    </source>
</reference>
<evidence type="ECO:0000313" key="2">
    <source>
        <dbReference type="EMBL" id="BFP48640.1"/>
    </source>
</evidence>
<evidence type="ECO:0008006" key="3">
    <source>
        <dbReference type="Google" id="ProtNLM"/>
    </source>
</evidence>
<dbReference type="Pfam" id="PF15580">
    <property type="entry name" value="Imm53"/>
    <property type="match status" value="1"/>
</dbReference>
<proteinExistence type="predicted"/>
<feature type="region of interest" description="Disordered" evidence="1">
    <location>
        <begin position="48"/>
        <end position="131"/>
    </location>
</feature>
<dbReference type="EMBL" id="AP035881">
    <property type="protein sequence ID" value="BFP48640.1"/>
    <property type="molecule type" value="Genomic_DNA"/>
</dbReference>
<name>A0AB33KB85_9ACTN</name>
<sequence length="131" mass="13945">MPLDPLGFLTAWYTAQCDGDWEHEYGIRIETLDNPGWSVEVDLEGTGLDGVLPDRIETDEGAPGSMPGRTAPSSTSAAVRPTSGGGWGSSATSPVRTGREGDGRAPGTGVAYRPHHRYEAIRSRRPPASRP</sequence>
<accession>A0AB33KB85</accession>
<protein>
    <recommendedName>
        <fullName evidence="3">Immunity protein 53 of polymorphic toxin system</fullName>
    </recommendedName>
</protein>